<dbReference type="InterPro" id="IPR016024">
    <property type="entry name" value="ARM-type_fold"/>
</dbReference>
<protein>
    <recommendedName>
        <fullName evidence="8">PUM-HD domain-containing protein</fullName>
    </recommendedName>
</protein>
<proteinExistence type="predicted"/>
<dbReference type="InterPro" id="IPR011989">
    <property type="entry name" value="ARM-like"/>
</dbReference>
<dbReference type="GO" id="GO:0043130">
    <property type="term" value="F:ubiquitin binding"/>
    <property type="evidence" value="ECO:0007669"/>
    <property type="project" value="InterPro"/>
</dbReference>
<dbReference type="Proteomes" id="UP000199727">
    <property type="component" value="Unassembled WGS sequence"/>
</dbReference>
<evidence type="ECO:0000256" key="1">
    <source>
        <dbReference type="ARBA" id="ARBA00022737"/>
    </source>
</evidence>
<feature type="region of interest" description="Disordered" evidence="3">
    <location>
        <begin position="17"/>
        <end position="67"/>
    </location>
</feature>
<dbReference type="InterPro" id="IPR001313">
    <property type="entry name" value="Pumilio_RNA-bd_rpt"/>
</dbReference>
<sequence length="593" mass="65942">MAFQPFSPWMPSSIASSNISQRRTFSAREESLDKEFHRIPGRSSTESTRLNTRQYTKRFSPPPSELSSGKAKVSVRCLIGFMYLTGDGKGLSPTQPHEILPPKFSSPFLPGLDVGPWSPPITQHQGWSFQQQSISAFEKRLVLANAKIQRLTLENRCLRQFISQQSSTPLTPALLETKDSLSDSTMSNSSLRHGLQDVTNIFEANPFAEENSSLQTEKPVYSAPHVVVHSVLQGTFNFATMPTHLIRAIVWTLAYCQPKNNDESTGLKTAVKALTARFGVSDTSEPSTVLTKSIIDWAKPLCYTSCGNYLCQQLLERGTLEDKKAFLNQISDDIVPIASNKFGTHVLCKAINLKELEEPVAGALFRYGVYESMQTGARRLWREYLEKCRQARNSDIFQKVNREMVGRWADLACANEHGSISVQQVFEVFGSLELMTPCFQEILENVAHISNNQFGHFAITKLVSYPNFYKQTCEAIINSYPPVATTHHGVNLAKIALTEGGRASFIKYVDAICRQDDGRTPGIVTIATSSIGKAHLTFVMSCLTPSEHVRVRSTCRAYSTTLRNCQSGNDLLRALGIMHSTSSKHRNAGINNV</sequence>
<evidence type="ECO:0000256" key="2">
    <source>
        <dbReference type="PROSITE-ProRule" id="PRU00317"/>
    </source>
</evidence>
<evidence type="ECO:0000313" key="6">
    <source>
        <dbReference type="EMBL" id="OXG25932.1"/>
    </source>
</evidence>
<feature type="repeat" description="Pumilio" evidence="2">
    <location>
        <begin position="329"/>
        <end position="366"/>
    </location>
</feature>
<evidence type="ECO:0000259" key="5">
    <source>
        <dbReference type="PROSITE" id="PS50303"/>
    </source>
</evidence>
<dbReference type="PROSITE" id="PS50303">
    <property type="entry name" value="PUM_HD"/>
    <property type="match status" value="1"/>
</dbReference>
<accession>A0A854QJZ6</accession>
<dbReference type="PANTHER" id="PTHR12537">
    <property type="entry name" value="RNA BINDING PROTEIN PUMILIO-RELATED"/>
    <property type="match status" value="1"/>
</dbReference>
<name>A0A854QJZ6_CRYNE</name>
<feature type="domain" description="VHS" evidence="4">
    <location>
        <begin position="239"/>
        <end position="322"/>
    </location>
</feature>
<gene>
    <name evidence="6" type="ORF">C361_01892</name>
</gene>
<dbReference type="GO" id="GO:0035091">
    <property type="term" value="F:phosphatidylinositol binding"/>
    <property type="evidence" value="ECO:0007669"/>
    <property type="project" value="InterPro"/>
</dbReference>
<comment type="caution">
    <text evidence="6">The sequence shown here is derived from an EMBL/GenBank/DDBJ whole genome shotgun (WGS) entry which is preliminary data.</text>
</comment>
<dbReference type="EMBL" id="AMKT01000027">
    <property type="protein sequence ID" value="OXG25932.1"/>
    <property type="molecule type" value="Genomic_DNA"/>
</dbReference>
<feature type="compositionally biased region" description="Basic and acidic residues" evidence="3">
    <location>
        <begin position="26"/>
        <end position="38"/>
    </location>
</feature>
<dbReference type="GO" id="GO:0010608">
    <property type="term" value="P:post-transcriptional regulation of gene expression"/>
    <property type="evidence" value="ECO:0007669"/>
    <property type="project" value="TreeGrafter"/>
</dbReference>
<dbReference type="Gene3D" id="1.25.10.10">
    <property type="entry name" value="Leucine-rich Repeat Variant"/>
    <property type="match status" value="1"/>
</dbReference>
<dbReference type="InterPro" id="IPR033133">
    <property type="entry name" value="PUM-HD"/>
</dbReference>
<evidence type="ECO:0008006" key="8">
    <source>
        <dbReference type="Google" id="ProtNLM"/>
    </source>
</evidence>
<feature type="compositionally biased region" description="Polar residues" evidence="3">
    <location>
        <begin position="42"/>
        <end position="54"/>
    </location>
</feature>
<evidence type="ECO:0000256" key="3">
    <source>
        <dbReference type="SAM" id="MobiDB-lite"/>
    </source>
</evidence>
<evidence type="ECO:0000259" key="4">
    <source>
        <dbReference type="PROSITE" id="PS50179"/>
    </source>
</evidence>
<dbReference type="SMART" id="SM00025">
    <property type="entry name" value="Pumilio"/>
    <property type="match status" value="4"/>
</dbReference>
<dbReference type="PROSITE" id="PS50179">
    <property type="entry name" value="VHS"/>
    <property type="match status" value="1"/>
</dbReference>
<dbReference type="GO" id="GO:0003729">
    <property type="term" value="F:mRNA binding"/>
    <property type="evidence" value="ECO:0007669"/>
    <property type="project" value="TreeGrafter"/>
</dbReference>
<dbReference type="AlphaFoldDB" id="A0A854QJZ6"/>
<dbReference type="PROSITE" id="PS50302">
    <property type="entry name" value="PUM"/>
    <property type="match status" value="2"/>
</dbReference>
<organism evidence="6 7">
    <name type="scientific">Cryptococcus neoformans Tu259-1</name>
    <dbReference type="NCBI Taxonomy" id="1230072"/>
    <lineage>
        <taxon>Eukaryota</taxon>
        <taxon>Fungi</taxon>
        <taxon>Dikarya</taxon>
        <taxon>Basidiomycota</taxon>
        <taxon>Agaricomycotina</taxon>
        <taxon>Tremellomycetes</taxon>
        <taxon>Tremellales</taxon>
        <taxon>Cryptococcaceae</taxon>
        <taxon>Cryptococcus</taxon>
        <taxon>Cryptococcus neoformans species complex</taxon>
    </lineage>
</organism>
<dbReference type="OrthoDB" id="668540at2759"/>
<feature type="domain" description="PUM-HD" evidence="5">
    <location>
        <begin position="227"/>
        <end position="579"/>
    </location>
</feature>
<keyword evidence="1" id="KW-0677">Repeat</keyword>
<dbReference type="InterPro" id="IPR002014">
    <property type="entry name" value="VHS_dom"/>
</dbReference>
<dbReference type="GO" id="GO:0005737">
    <property type="term" value="C:cytoplasm"/>
    <property type="evidence" value="ECO:0007669"/>
    <property type="project" value="TreeGrafter"/>
</dbReference>
<evidence type="ECO:0000313" key="7">
    <source>
        <dbReference type="Proteomes" id="UP000199727"/>
    </source>
</evidence>
<feature type="repeat" description="Pumilio" evidence="2">
    <location>
        <begin position="441"/>
        <end position="478"/>
    </location>
</feature>
<dbReference type="SUPFAM" id="SSF48371">
    <property type="entry name" value="ARM repeat"/>
    <property type="match status" value="1"/>
</dbReference>
<reference evidence="6 7" key="1">
    <citation type="submission" date="2017-06" db="EMBL/GenBank/DDBJ databases">
        <title>Global population genomics of the pathogenic fungus Cryptococcus neoformans var. grubii.</title>
        <authorList>
            <person name="Cuomo C."/>
            <person name="Litvintseva A."/>
            <person name="Chen Y."/>
            <person name="Young S."/>
            <person name="Zeng Q."/>
            <person name="Chapman S."/>
            <person name="Gujja S."/>
            <person name="Saif S."/>
            <person name="Birren B."/>
        </authorList>
    </citation>
    <scope>NUCLEOTIDE SEQUENCE [LARGE SCALE GENOMIC DNA]</scope>
    <source>
        <strain evidence="6 7">Tu259-1</strain>
    </source>
</reference>